<dbReference type="Proteomes" id="UP000002320">
    <property type="component" value="Unassembled WGS sequence"/>
</dbReference>
<keyword evidence="7" id="KW-0645">Protease</keyword>
<dbReference type="KEGG" id="cqu:CpipJ_CPIJ006226"/>
<dbReference type="FunCoup" id="B0WGX7">
    <property type="interactions" value="1617"/>
</dbReference>
<comment type="similarity">
    <text evidence="5">Belongs to the peptidase S1 family. CLIP subfamily.</text>
</comment>
<dbReference type="InterPro" id="IPR019002">
    <property type="entry name" value="Ribosome_biogenesis_Nop16"/>
</dbReference>
<evidence type="ECO:0000313" key="7">
    <source>
        <dbReference type="EMBL" id="EDS27271.1"/>
    </source>
</evidence>
<dbReference type="Pfam" id="PF09420">
    <property type="entry name" value="Nop16"/>
    <property type="match status" value="1"/>
</dbReference>
<dbReference type="STRING" id="7176.B0WGX7"/>
<dbReference type="GO" id="GO:0042273">
    <property type="term" value="P:ribosomal large subunit biogenesis"/>
    <property type="evidence" value="ECO:0007669"/>
    <property type="project" value="TreeGrafter"/>
</dbReference>
<dbReference type="eggNOG" id="KOG4706">
    <property type="taxonomic scope" value="Eukaryota"/>
</dbReference>
<dbReference type="InParanoid" id="B0WGX7"/>
<dbReference type="PANTHER" id="PTHR13243:SF1">
    <property type="entry name" value="NUCLEOLAR PROTEIN 16"/>
    <property type="match status" value="1"/>
</dbReference>
<feature type="domain" description="Peptidase S1" evidence="6">
    <location>
        <begin position="3"/>
        <end position="91"/>
    </location>
</feature>
<dbReference type="VEuPathDB" id="VectorBase:CPIJ006226"/>
<name>B0WGX7_CULQU</name>
<evidence type="ECO:0000256" key="2">
    <source>
        <dbReference type="ARBA" id="ARBA00008479"/>
    </source>
</evidence>
<dbReference type="OrthoDB" id="285729at2759"/>
<evidence type="ECO:0000313" key="9">
    <source>
        <dbReference type="Proteomes" id="UP000002320"/>
    </source>
</evidence>
<dbReference type="InterPro" id="IPR043504">
    <property type="entry name" value="Peptidase_S1_PA_chymotrypsin"/>
</dbReference>
<dbReference type="HOGENOM" id="CLU_1046801_0_0_1"/>
<evidence type="ECO:0000313" key="8">
    <source>
        <dbReference type="EnsemblMetazoa" id="CPIJ006226-PA"/>
    </source>
</evidence>
<dbReference type="PANTHER" id="PTHR13243">
    <property type="entry name" value="HSPC111 PROTEIN-RELATED"/>
    <property type="match status" value="1"/>
</dbReference>
<comment type="subcellular location">
    <subcellularLocation>
        <location evidence="1">Nucleus</location>
        <location evidence="1">Nucleolus</location>
    </subcellularLocation>
</comment>
<evidence type="ECO:0000256" key="3">
    <source>
        <dbReference type="ARBA" id="ARBA00015522"/>
    </source>
</evidence>
<keyword evidence="9" id="KW-1185">Reference proteome</keyword>
<evidence type="ECO:0000256" key="5">
    <source>
        <dbReference type="ARBA" id="ARBA00024195"/>
    </source>
</evidence>
<dbReference type="Pfam" id="PF00089">
    <property type="entry name" value="Trypsin"/>
    <property type="match status" value="1"/>
</dbReference>
<organism>
    <name type="scientific">Culex quinquefasciatus</name>
    <name type="common">Southern house mosquito</name>
    <name type="synonym">Culex pungens</name>
    <dbReference type="NCBI Taxonomy" id="7176"/>
    <lineage>
        <taxon>Eukaryota</taxon>
        <taxon>Metazoa</taxon>
        <taxon>Ecdysozoa</taxon>
        <taxon>Arthropoda</taxon>
        <taxon>Hexapoda</taxon>
        <taxon>Insecta</taxon>
        <taxon>Pterygota</taxon>
        <taxon>Neoptera</taxon>
        <taxon>Endopterygota</taxon>
        <taxon>Diptera</taxon>
        <taxon>Nematocera</taxon>
        <taxon>Culicoidea</taxon>
        <taxon>Culicidae</taxon>
        <taxon>Culicinae</taxon>
        <taxon>Culicini</taxon>
        <taxon>Culex</taxon>
        <taxon>Culex</taxon>
    </lineage>
</organism>
<dbReference type="EMBL" id="DS231930">
    <property type="protein sequence ID" value="EDS27271.1"/>
    <property type="molecule type" value="Genomic_DNA"/>
</dbReference>
<keyword evidence="7" id="KW-0378">Hydrolase</keyword>
<dbReference type="AlphaFoldDB" id="B0WGX7"/>
<dbReference type="InterPro" id="IPR009003">
    <property type="entry name" value="Peptidase_S1_PA"/>
</dbReference>
<evidence type="ECO:0000259" key="6">
    <source>
        <dbReference type="Pfam" id="PF00089"/>
    </source>
</evidence>
<dbReference type="GO" id="GO:0006508">
    <property type="term" value="P:proteolysis"/>
    <property type="evidence" value="ECO:0007669"/>
    <property type="project" value="UniProtKB-KW"/>
</dbReference>
<dbReference type="EnsemblMetazoa" id="CPIJ006226-RA">
    <property type="protein sequence ID" value="CPIJ006226-PA"/>
    <property type="gene ID" value="CPIJ006226"/>
</dbReference>
<sequence>MLRVPVVHPLKCIRTHQEFAARINEKQFCAGHITGRRVVCNGDSGGGLLFKRDGTMQLGGIVSFSATRGRFDNRCKENGYAVYTNVFTYLPLEIKNALDPRKKLSANIREMGLAFNVNRTIPVPNAKQTRIQLTRYVNGFLEEDAVDVETSTEVKRPPPPPKIHVAQQLEQEANEYVESRFRLPKGQVKFACRMIDAYGFNYKAMSRDRTNYEQDTWRQLRQKVRKFLSIPEQCTPYLEKKGWLDCEMDDPNDPRWKEYGTDDEEC</sequence>
<dbReference type="VEuPathDB" id="VectorBase:CQUJHB016549"/>
<gene>
    <name evidence="8" type="primary">6038125</name>
    <name evidence="7" type="ORF">CpipJ_CPIJ006226</name>
</gene>
<evidence type="ECO:0000256" key="1">
    <source>
        <dbReference type="ARBA" id="ARBA00004604"/>
    </source>
</evidence>
<reference evidence="7" key="1">
    <citation type="submission" date="2007-03" db="EMBL/GenBank/DDBJ databases">
        <title>Annotation of Culex pipiens quinquefasciatus.</title>
        <authorList>
            <consortium name="The Broad Institute Genome Sequencing Platform"/>
            <person name="Atkinson P.W."/>
            <person name="Hemingway J."/>
            <person name="Christensen B.M."/>
            <person name="Higgs S."/>
            <person name="Kodira C."/>
            <person name="Hannick L."/>
            <person name="Megy K."/>
            <person name="O'Leary S."/>
            <person name="Pearson M."/>
            <person name="Haas B.J."/>
            <person name="Mauceli E."/>
            <person name="Wortman J.R."/>
            <person name="Lee N.H."/>
            <person name="Guigo R."/>
            <person name="Stanke M."/>
            <person name="Alvarado L."/>
            <person name="Amedeo P."/>
            <person name="Antoine C.H."/>
            <person name="Arensburger P."/>
            <person name="Bidwell S.L."/>
            <person name="Crawford M."/>
            <person name="Camaro F."/>
            <person name="Devon K."/>
            <person name="Engels R."/>
            <person name="Hammond M."/>
            <person name="Howarth C."/>
            <person name="Koehrsen M."/>
            <person name="Lawson D."/>
            <person name="Montgomery P."/>
            <person name="Nene V."/>
            <person name="Nusbaum C."/>
            <person name="Puiu D."/>
            <person name="Romero-Severson J."/>
            <person name="Severson D.W."/>
            <person name="Shumway M."/>
            <person name="Sisk P."/>
            <person name="Stolte C."/>
            <person name="Zeng Q."/>
            <person name="Eisenstadt E."/>
            <person name="Fraser-Liggett C."/>
            <person name="Strausberg R."/>
            <person name="Galagan J."/>
            <person name="Birren B."/>
            <person name="Collins F.H."/>
        </authorList>
    </citation>
    <scope>NUCLEOTIDE SEQUENCE [LARGE SCALE GENOMIC DNA]</scope>
    <source>
        <strain evidence="7">JHB</strain>
    </source>
</reference>
<dbReference type="InterPro" id="IPR001254">
    <property type="entry name" value="Trypsin_dom"/>
</dbReference>
<dbReference type="SUPFAM" id="SSF50494">
    <property type="entry name" value="Trypsin-like serine proteases"/>
    <property type="match status" value="1"/>
</dbReference>
<dbReference type="Gene3D" id="2.40.10.10">
    <property type="entry name" value="Trypsin-like serine proteases"/>
    <property type="match status" value="1"/>
</dbReference>
<dbReference type="GO" id="GO:0005730">
    <property type="term" value="C:nucleolus"/>
    <property type="evidence" value="ECO:0007669"/>
    <property type="project" value="UniProtKB-SubCell"/>
</dbReference>
<keyword evidence="4" id="KW-0539">Nucleus</keyword>
<comment type="similarity">
    <text evidence="2">Belongs to the NOP16 family.</text>
</comment>
<dbReference type="GO" id="GO:0004252">
    <property type="term" value="F:serine-type endopeptidase activity"/>
    <property type="evidence" value="ECO:0007669"/>
    <property type="project" value="InterPro"/>
</dbReference>
<proteinExistence type="inferred from homology"/>
<evidence type="ECO:0000256" key="4">
    <source>
        <dbReference type="ARBA" id="ARBA00023242"/>
    </source>
</evidence>
<reference evidence="8" key="2">
    <citation type="submission" date="2020-05" db="UniProtKB">
        <authorList>
            <consortium name="EnsemblMetazoa"/>
        </authorList>
    </citation>
    <scope>IDENTIFICATION</scope>
    <source>
        <strain evidence="8">JHB</strain>
    </source>
</reference>
<protein>
    <recommendedName>
        <fullName evidence="3">Nucleolar protein 16</fullName>
    </recommendedName>
</protein>
<accession>B0WGX7</accession>